<comment type="caution">
    <text evidence="1">The sequence shown here is derived from an EMBL/GenBank/DDBJ whole genome shotgun (WGS) entry which is preliminary data.</text>
</comment>
<proteinExistence type="predicted"/>
<accession>E6PUE0</accession>
<protein>
    <submittedName>
        <fullName evidence="1">Uncharacterized protein</fullName>
    </submittedName>
</protein>
<dbReference type="AlphaFoldDB" id="E6PUE0"/>
<organism evidence="1">
    <name type="scientific">mine drainage metagenome</name>
    <dbReference type="NCBI Taxonomy" id="410659"/>
    <lineage>
        <taxon>unclassified sequences</taxon>
        <taxon>metagenomes</taxon>
        <taxon>ecological metagenomes</taxon>
    </lineage>
</organism>
<evidence type="ECO:0000313" key="1">
    <source>
        <dbReference type="EMBL" id="CBH98547.1"/>
    </source>
</evidence>
<name>E6PUE0_9ZZZZ</name>
<sequence length="65" mass="7095">MILSPRPHLQRNVQPGLEPGFLMGRRQTCAGRYHAPLSQFAGSALDARPLALDAAAPKLQRYVLA</sequence>
<reference evidence="1" key="1">
    <citation type="submission" date="2009-10" db="EMBL/GenBank/DDBJ databases">
        <title>Diversity of trophic interactions inside an arsenic-rich microbial ecosystem.</title>
        <authorList>
            <person name="Bertin P.N."/>
            <person name="Heinrich-Salmeron A."/>
            <person name="Pelletier E."/>
            <person name="Goulhen-Chollet F."/>
            <person name="Arsene-Ploetze F."/>
            <person name="Gallien S."/>
            <person name="Calteau A."/>
            <person name="Vallenet D."/>
            <person name="Casiot C."/>
            <person name="Chane-Woon-Ming B."/>
            <person name="Giloteaux L."/>
            <person name="Barakat M."/>
            <person name="Bonnefoy V."/>
            <person name="Bruneel O."/>
            <person name="Chandler M."/>
            <person name="Cleiss J."/>
            <person name="Duran R."/>
            <person name="Elbaz-Poulichet F."/>
            <person name="Fonknechten N."/>
            <person name="Lauga B."/>
            <person name="Mornico D."/>
            <person name="Ortet P."/>
            <person name="Schaeffer C."/>
            <person name="Siguier P."/>
            <person name="Alexander Thil Smith A."/>
            <person name="Van Dorsselaer A."/>
            <person name="Weissenbach J."/>
            <person name="Medigue C."/>
            <person name="Le Paslier D."/>
        </authorList>
    </citation>
    <scope>NUCLEOTIDE SEQUENCE</scope>
</reference>
<gene>
    <name evidence="1" type="ORF">CARN2_4028</name>
</gene>
<dbReference type="EMBL" id="CABM01000056">
    <property type="protein sequence ID" value="CBH98547.1"/>
    <property type="molecule type" value="Genomic_DNA"/>
</dbReference>